<feature type="compositionally biased region" description="Polar residues" evidence="1">
    <location>
        <begin position="866"/>
        <end position="879"/>
    </location>
</feature>
<feature type="region of interest" description="Disordered" evidence="1">
    <location>
        <begin position="1119"/>
        <end position="1151"/>
    </location>
</feature>
<feature type="compositionally biased region" description="Polar residues" evidence="1">
    <location>
        <begin position="337"/>
        <end position="362"/>
    </location>
</feature>
<feature type="compositionally biased region" description="Polar residues" evidence="1">
    <location>
        <begin position="166"/>
        <end position="184"/>
    </location>
</feature>
<feature type="region of interest" description="Disordered" evidence="1">
    <location>
        <begin position="99"/>
        <end position="409"/>
    </location>
</feature>
<accession>A0A3P6V2K2</accession>
<feature type="region of interest" description="Disordered" evidence="1">
    <location>
        <begin position="655"/>
        <end position="674"/>
    </location>
</feature>
<protein>
    <submittedName>
        <fullName evidence="2">Uncharacterized protein</fullName>
    </submittedName>
</protein>
<feature type="region of interest" description="Disordered" evidence="1">
    <location>
        <begin position="1185"/>
        <end position="1210"/>
    </location>
</feature>
<feature type="compositionally biased region" description="Basic and acidic residues" evidence="1">
    <location>
        <begin position="143"/>
        <end position="157"/>
    </location>
</feature>
<feature type="compositionally biased region" description="Polar residues" evidence="1">
    <location>
        <begin position="1327"/>
        <end position="1344"/>
    </location>
</feature>
<feature type="region of interest" description="Disordered" evidence="1">
    <location>
        <begin position="996"/>
        <end position="1018"/>
    </location>
</feature>
<keyword evidence="3" id="KW-1185">Reference proteome</keyword>
<name>A0A3P6V2K2_DIBLA</name>
<evidence type="ECO:0000313" key="3">
    <source>
        <dbReference type="Proteomes" id="UP000281553"/>
    </source>
</evidence>
<feature type="region of interest" description="Disordered" evidence="1">
    <location>
        <begin position="899"/>
        <end position="926"/>
    </location>
</feature>
<dbReference type="OrthoDB" id="10034042at2759"/>
<feature type="region of interest" description="Disordered" evidence="1">
    <location>
        <begin position="864"/>
        <end position="887"/>
    </location>
</feature>
<feature type="compositionally biased region" description="Polar residues" evidence="1">
    <location>
        <begin position="1402"/>
        <end position="1421"/>
    </location>
</feature>
<feature type="compositionally biased region" description="Acidic residues" evidence="1">
    <location>
        <begin position="1377"/>
        <end position="1390"/>
    </location>
</feature>
<feature type="region of interest" description="Disordered" evidence="1">
    <location>
        <begin position="791"/>
        <end position="822"/>
    </location>
</feature>
<sequence length="1445" mass="153349">MDDVRFLAVVLLTFVQSIFALSGYLSESRSLVLLDIRQNSIDLAGIMALTKTMTINESLTSLLSDARNPLVPVASKDADLMQTFIAELDNCLRRNRHSALQQKSKLPSDEEVQPPSTNSDSLVHINEAPALSDPTDGTNHLSGTEDHNSSEAEKSGLVEDIPISTDPPQYQSQSPVAPSLSLQPPDQLVKRREGEEEGEIESEQTNPPPAPYTKAKVRRISEVFTEDEDEDNSPPQLLGEEEAPAISQACDQEIPSVQTDVRPDATAPTDLAPVPGSLVVDEIRDLETPPAVSSEGNESPAVLQETATADAPDSPRSPQRAPPFFPSLTPKLITLPDTGSDTTTAEVLTGEASNVPNASFTSCKKPADSQDHPSSEVYPDVLTGTNKLSDAFKPVDNRQTSAGDSEPVHPVCVDTESSAGLPDGHVGSDSALCGTYNVIEPVYSADQLAASVPVLDVENVSLTTIDPSGLDSPTPSAEQLAASVPVLDVENCSLPTIDSSGADDLANPFAHQLAASVPILDVENCSLSTIDPSGVDSPNKSSADHLAASVPVLDVENCSVPTIDSSGADDLSNPFAHQLAASVPVLDVEKCSLPTIDPSGAGSLTNPSVHQLAASVPVLVVENCSLPTINPCGLERPTSSAEQLAASVPVLDVENTRPLPTVDPGRVESPTNPITKDANIQQQADGSETAPLVSVALDSPGSEPSPSNRASDGWDHMAAATTVDGAFHYGGLRDNPMHSLSPDSFVQNPTQEVDLALNLETPPGDFQASTSLVESHEEDVFDKLEQLSTEIDAPTRTQVTGESDEKTHEVGNPDPSDVSEFGGLAAGDNEKRELKLDQRISCSLVEALAASSRTEAVVNLDEDQLGDQSVRNEAQTSLTPPDEQYAPLGLVTKPEPDIQEASKLPWTPISPDTEYQEEDEQSIEEKVRESLVSAVGSSHCPDVNTQSARIDEPSLTSALTSETTVSDLSVEDLLNRTAADSDPIEEASLRPLHAAGSVITDSLPDRPTQTPNDAYGSLPRLSNTIEHKGYPVEHCPPTTLASDTAIEMSAEPSHLANQNGSNNVLGGLTEEFLNLDPCPPQSGEAVGEPLMKTHEISQLKKSQEDLGIAATDYLLAEEERSQQLPCTPDASTLTTGSVEVDHPPLSGGEPLMNTREISQLKKSQEDLGVAAPDHLLAEERNQQLSCTPDASTHTTVSSEVDHPPDKGREPLMNTHEISQLKKSQEDLGIAAPDYLLAEEEVSRQFPCPPHASTLPTVSSEVGHPPDKGENSAPETTQSPFAETAFAPSEPSAEVCMISQPDSSQQPTELVEVLRSADNRDPDLGTSIPPQFSPKHNGTSVSNVEELSFFPPSLHGDAKPSNEIASPTPVVNPHPQDSWDDEGWSDFESEEPQPSAKFEKDATQTSIEPSNTPGLQSSTASVRSAYPVSALPDEDPDATTGKSHVD</sequence>
<proteinExistence type="predicted"/>
<feature type="compositionally biased region" description="Polar residues" evidence="1">
    <location>
        <begin position="1122"/>
        <end position="1137"/>
    </location>
</feature>
<evidence type="ECO:0000256" key="1">
    <source>
        <dbReference type="SAM" id="MobiDB-lite"/>
    </source>
</evidence>
<reference evidence="2 3" key="1">
    <citation type="submission" date="2018-11" db="EMBL/GenBank/DDBJ databases">
        <authorList>
            <consortium name="Pathogen Informatics"/>
        </authorList>
    </citation>
    <scope>NUCLEOTIDE SEQUENCE [LARGE SCALE GENOMIC DNA]</scope>
</reference>
<organism evidence="2 3">
    <name type="scientific">Dibothriocephalus latus</name>
    <name type="common">Fish tapeworm</name>
    <name type="synonym">Diphyllobothrium latum</name>
    <dbReference type="NCBI Taxonomy" id="60516"/>
    <lineage>
        <taxon>Eukaryota</taxon>
        <taxon>Metazoa</taxon>
        <taxon>Spiralia</taxon>
        <taxon>Lophotrochozoa</taxon>
        <taxon>Platyhelminthes</taxon>
        <taxon>Cestoda</taxon>
        <taxon>Eucestoda</taxon>
        <taxon>Diphyllobothriidea</taxon>
        <taxon>Diphyllobothriidae</taxon>
        <taxon>Dibothriocephalus</taxon>
    </lineage>
</organism>
<dbReference type="Proteomes" id="UP000281553">
    <property type="component" value="Unassembled WGS sequence"/>
</dbReference>
<feature type="compositionally biased region" description="Basic and acidic residues" evidence="1">
    <location>
        <begin position="365"/>
        <end position="374"/>
    </location>
</feature>
<gene>
    <name evidence="2" type="ORF">DILT_LOCUS3867</name>
</gene>
<feature type="region of interest" description="Disordered" evidence="1">
    <location>
        <begin position="1246"/>
        <end position="1445"/>
    </location>
</feature>
<dbReference type="EMBL" id="UYRU01044398">
    <property type="protein sequence ID" value="VDK86338.1"/>
    <property type="molecule type" value="Genomic_DNA"/>
</dbReference>
<feature type="compositionally biased region" description="Basic and acidic residues" evidence="1">
    <location>
        <begin position="1199"/>
        <end position="1209"/>
    </location>
</feature>
<evidence type="ECO:0000313" key="2">
    <source>
        <dbReference type="EMBL" id="VDK86338.1"/>
    </source>
</evidence>
<feature type="compositionally biased region" description="Polar residues" evidence="1">
    <location>
        <begin position="1185"/>
        <end position="1198"/>
    </location>
</feature>
<dbReference type="SUPFAM" id="SSF52047">
    <property type="entry name" value="RNI-like"/>
    <property type="match status" value="1"/>
</dbReference>